<evidence type="ECO:0000313" key="1">
    <source>
        <dbReference type="EMBL" id="SHN13598.1"/>
    </source>
</evidence>
<sequence length="91" mass="10309">MIDRRSRYATTPVVPVDDEWAGSQPLLALRATPASNAVLSIQPTDTDRLDLLAWRFYRDPTRFWRICDAATEPDPFDVVVPSEPISIPPDR</sequence>
<name>A0A1M7PAS3_9ACTN</name>
<evidence type="ECO:0000313" key="2">
    <source>
        <dbReference type="Proteomes" id="UP000184440"/>
    </source>
</evidence>
<organism evidence="1 2">
    <name type="scientific">Cryptosporangium aurantiacum</name>
    <dbReference type="NCBI Taxonomy" id="134849"/>
    <lineage>
        <taxon>Bacteria</taxon>
        <taxon>Bacillati</taxon>
        <taxon>Actinomycetota</taxon>
        <taxon>Actinomycetes</taxon>
        <taxon>Cryptosporangiales</taxon>
        <taxon>Cryptosporangiaceae</taxon>
        <taxon>Cryptosporangium</taxon>
    </lineage>
</organism>
<dbReference type="AlphaFoldDB" id="A0A1M7PAS3"/>
<dbReference type="RefSeq" id="WP_073255575.1">
    <property type="nucleotide sequence ID" value="NZ_FRCS01000003.1"/>
</dbReference>
<reference evidence="1 2" key="1">
    <citation type="submission" date="2016-11" db="EMBL/GenBank/DDBJ databases">
        <authorList>
            <person name="Jaros S."/>
            <person name="Januszkiewicz K."/>
            <person name="Wedrychowicz H."/>
        </authorList>
    </citation>
    <scope>NUCLEOTIDE SEQUENCE [LARGE SCALE GENOMIC DNA]</scope>
    <source>
        <strain evidence="1 2">DSM 46144</strain>
    </source>
</reference>
<accession>A0A1M7PAS3</accession>
<dbReference type="EMBL" id="FRCS01000003">
    <property type="protein sequence ID" value="SHN13598.1"/>
    <property type="molecule type" value="Genomic_DNA"/>
</dbReference>
<keyword evidence="2" id="KW-1185">Reference proteome</keyword>
<proteinExistence type="predicted"/>
<protein>
    <submittedName>
        <fullName evidence="1">Uncharacterized protein</fullName>
    </submittedName>
</protein>
<dbReference type="STRING" id="134849.SAMN05443668_103107"/>
<dbReference type="OrthoDB" id="9809850at2"/>
<dbReference type="Proteomes" id="UP000184440">
    <property type="component" value="Unassembled WGS sequence"/>
</dbReference>
<gene>
    <name evidence="1" type="ORF">SAMN05443668_103107</name>
</gene>